<dbReference type="Gene3D" id="1.10.10.10">
    <property type="entry name" value="Winged helix-like DNA-binding domain superfamily/Winged helix DNA-binding domain"/>
    <property type="match status" value="1"/>
</dbReference>
<accession>A0A7X6HDJ8</accession>
<feature type="domain" description="HTH lysR-type" evidence="5">
    <location>
        <begin position="5"/>
        <end position="63"/>
    </location>
</feature>
<keyword evidence="3" id="KW-0238">DNA-binding</keyword>
<comment type="similarity">
    <text evidence="1">Belongs to the LysR transcriptional regulatory family.</text>
</comment>
<dbReference type="FunFam" id="1.10.10.10:FF:000001">
    <property type="entry name" value="LysR family transcriptional regulator"/>
    <property type="match status" value="1"/>
</dbReference>
<reference evidence="6 7" key="1">
    <citation type="submission" date="2020-04" db="EMBL/GenBank/DDBJ databases">
        <title>Arthrobacter sp. nov.</title>
        <authorList>
            <person name="Liu S."/>
        </authorList>
    </citation>
    <scope>NUCLEOTIDE SEQUENCE [LARGE SCALE GENOMIC DNA]</scope>
    <source>
        <strain evidence="6 7">E918</strain>
    </source>
</reference>
<dbReference type="PANTHER" id="PTHR30346:SF0">
    <property type="entry name" value="HCA OPERON TRANSCRIPTIONAL ACTIVATOR HCAR"/>
    <property type="match status" value="1"/>
</dbReference>
<dbReference type="InterPro" id="IPR005119">
    <property type="entry name" value="LysR_subst-bd"/>
</dbReference>
<name>A0A7X6HDJ8_9MICC</name>
<evidence type="ECO:0000313" key="7">
    <source>
        <dbReference type="Proteomes" id="UP000544090"/>
    </source>
</evidence>
<dbReference type="Pfam" id="PF00126">
    <property type="entry name" value="HTH_1"/>
    <property type="match status" value="1"/>
</dbReference>
<dbReference type="GO" id="GO:0032993">
    <property type="term" value="C:protein-DNA complex"/>
    <property type="evidence" value="ECO:0007669"/>
    <property type="project" value="TreeGrafter"/>
</dbReference>
<sequence>MPKPFTIVQLRYFAAVAESENMTAAAERLGITQSALSTAIGQLEQALEVQLFIRRPQRGLHLTPSGRQFAKDLGPFLEQADALYESARGYADALVGELKVGVFAPLAPFRAPVILQAFEARYPGVHVSFLEGDQEFLRRSLLEGHCELALMYNLGLDGGFTTRTVERIPPHVLVSADHRLAARPEQEVALRELADEPMILLDLPHTREYFMQLFQLAGITPTIRHRASGYETVRSFVARGHGYAVLNQRLHHDLTYAGGRVVPLRLTDDLPGIEVLLVRPEGLKPTRRALAFEDVCRGIYGT</sequence>
<keyword evidence="2" id="KW-0805">Transcription regulation</keyword>
<evidence type="ECO:0000256" key="1">
    <source>
        <dbReference type="ARBA" id="ARBA00009437"/>
    </source>
</evidence>
<evidence type="ECO:0000256" key="2">
    <source>
        <dbReference type="ARBA" id="ARBA00023015"/>
    </source>
</evidence>
<evidence type="ECO:0000259" key="5">
    <source>
        <dbReference type="PROSITE" id="PS50931"/>
    </source>
</evidence>
<keyword evidence="7" id="KW-1185">Reference proteome</keyword>
<proteinExistence type="inferred from homology"/>
<protein>
    <submittedName>
        <fullName evidence="6">LysR family transcriptional regulator</fullName>
    </submittedName>
</protein>
<comment type="caution">
    <text evidence="6">The sequence shown here is derived from an EMBL/GenBank/DDBJ whole genome shotgun (WGS) entry which is preliminary data.</text>
</comment>
<gene>
    <name evidence="6" type="ORF">HGG74_11510</name>
</gene>
<dbReference type="Gene3D" id="3.40.190.10">
    <property type="entry name" value="Periplasmic binding protein-like II"/>
    <property type="match status" value="2"/>
</dbReference>
<evidence type="ECO:0000256" key="4">
    <source>
        <dbReference type="ARBA" id="ARBA00023163"/>
    </source>
</evidence>
<dbReference type="PANTHER" id="PTHR30346">
    <property type="entry name" value="TRANSCRIPTIONAL DUAL REGULATOR HCAR-RELATED"/>
    <property type="match status" value="1"/>
</dbReference>
<dbReference type="EMBL" id="JAAZSQ010000010">
    <property type="protein sequence ID" value="NKX55159.1"/>
    <property type="molecule type" value="Genomic_DNA"/>
</dbReference>
<dbReference type="PRINTS" id="PR00039">
    <property type="entry name" value="HTHLYSR"/>
</dbReference>
<dbReference type="InterPro" id="IPR036388">
    <property type="entry name" value="WH-like_DNA-bd_sf"/>
</dbReference>
<dbReference type="SUPFAM" id="SSF46785">
    <property type="entry name" value="Winged helix' DNA-binding domain"/>
    <property type="match status" value="1"/>
</dbReference>
<evidence type="ECO:0000313" key="6">
    <source>
        <dbReference type="EMBL" id="NKX55159.1"/>
    </source>
</evidence>
<keyword evidence="4" id="KW-0804">Transcription</keyword>
<dbReference type="CDD" id="cd08412">
    <property type="entry name" value="PBP2_PAO1_like"/>
    <property type="match status" value="1"/>
</dbReference>
<dbReference type="InterPro" id="IPR000847">
    <property type="entry name" value="LysR_HTH_N"/>
</dbReference>
<dbReference type="Proteomes" id="UP000544090">
    <property type="component" value="Unassembled WGS sequence"/>
</dbReference>
<dbReference type="GO" id="GO:0003677">
    <property type="term" value="F:DNA binding"/>
    <property type="evidence" value="ECO:0007669"/>
    <property type="project" value="UniProtKB-KW"/>
</dbReference>
<dbReference type="Pfam" id="PF03466">
    <property type="entry name" value="LysR_substrate"/>
    <property type="match status" value="1"/>
</dbReference>
<dbReference type="GO" id="GO:0003700">
    <property type="term" value="F:DNA-binding transcription factor activity"/>
    <property type="evidence" value="ECO:0007669"/>
    <property type="project" value="InterPro"/>
</dbReference>
<organism evidence="6 7">
    <name type="scientific">Arthrobacter mobilis</name>
    <dbReference type="NCBI Taxonomy" id="2724944"/>
    <lineage>
        <taxon>Bacteria</taxon>
        <taxon>Bacillati</taxon>
        <taxon>Actinomycetota</taxon>
        <taxon>Actinomycetes</taxon>
        <taxon>Micrococcales</taxon>
        <taxon>Micrococcaceae</taxon>
        <taxon>Arthrobacter</taxon>
    </lineage>
</organism>
<dbReference type="RefSeq" id="WP_168486503.1">
    <property type="nucleotide sequence ID" value="NZ_JAAZSQ010000010.1"/>
</dbReference>
<evidence type="ECO:0000256" key="3">
    <source>
        <dbReference type="ARBA" id="ARBA00023125"/>
    </source>
</evidence>
<dbReference type="SUPFAM" id="SSF53850">
    <property type="entry name" value="Periplasmic binding protein-like II"/>
    <property type="match status" value="1"/>
</dbReference>
<dbReference type="PROSITE" id="PS50931">
    <property type="entry name" value="HTH_LYSR"/>
    <property type="match status" value="1"/>
</dbReference>
<dbReference type="InterPro" id="IPR036390">
    <property type="entry name" value="WH_DNA-bd_sf"/>
</dbReference>
<dbReference type="AlphaFoldDB" id="A0A7X6HDJ8"/>